<name>A0ACA9Q917_9GLOM</name>
<dbReference type="Proteomes" id="UP000789702">
    <property type="component" value="Unassembled WGS sequence"/>
</dbReference>
<keyword evidence="2" id="KW-1185">Reference proteome</keyword>
<feature type="non-terminal residue" evidence="1">
    <location>
        <position position="281"/>
    </location>
</feature>
<evidence type="ECO:0000313" key="2">
    <source>
        <dbReference type="Proteomes" id="UP000789702"/>
    </source>
</evidence>
<proteinExistence type="predicted"/>
<sequence>KYQDIIFINVGNGDCLIRDNIKAWTENINTQEIYYIITAVQNATKNLCDVVVKLRNERMQREMNIPINDIQNAEKFHYNLPFSIFPKLLRLFEPLKHIENVAIRNITDMLINAINILNEISPQLTMSNELSLFNIEHKALELFLKFLIKSHLHEIVGSFLDPRSKPNVTLHEVPKEFILNKCQAYYSQITCSFGNNLDKSIQELASEELERYISLPRFPFSENFDLYKWWKDSKHIFPGLATLAKEYLPLVSDNKITLNNLKKFYSVYQDEDTTNKIAFLD</sequence>
<feature type="non-terminal residue" evidence="1">
    <location>
        <position position="1"/>
    </location>
</feature>
<gene>
    <name evidence="1" type="ORF">DHETER_LOCUS13954</name>
</gene>
<organism evidence="1 2">
    <name type="scientific">Dentiscutata heterogama</name>
    <dbReference type="NCBI Taxonomy" id="1316150"/>
    <lineage>
        <taxon>Eukaryota</taxon>
        <taxon>Fungi</taxon>
        <taxon>Fungi incertae sedis</taxon>
        <taxon>Mucoromycota</taxon>
        <taxon>Glomeromycotina</taxon>
        <taxon>Glomeromycetes</taxon>
        <taxon>Diversisporales</taxon>
        <taxon>Gigasporaceae</taxon>
        <taxon>Dentiscutata</taxon>
    </lineage>
</organism>
<protein>
    <submittedName>
        <fullName evidence="1">7835_t:CDS:1</fullName>
    </submittedName>
</protein>
<evidence type="ECO:0000313" key="1">
    <source>
        <dbReference type="EMBL" id="CAG8739389.1"/>
    </source>
</evidence>
<comment type="caution">
    <text evidence="1">The sequence shown here is derived from an EMBL/GenBank/DDBJ whole genome shotgun (WGS) entry which is preliminary data.</text>
</comment>
<dbReference type="EMBL" id="CAJVPU010040470">
    <property type="protein sequence ID" value="CAG8739389.1"/>
    <property type="molecule type" value="Genomic_DNA"/>
</dbReference>
<accession>A0ACA9Q917</accession>
<reference evidence="1" key="1">
    <citation type="submission" date="2021-06" db="EMBL/GenBank/DDBJ databases">
        <authorList>
            <person name="Kallberg Y."/>
            <person name="Tangrot J."/>
            <person name="Rosling A."/>
        </authorList>
    </citation>
    <scope>NUCLEOTIDE SEQUENCE</scope>
    <source>
        <strain evidence="1">IL203A</strain>
    </source>
</reference>